<organism evidence="9 10">
    <name type="scientific">Nyssa sinensis</name>
    <dbReference type="NCBI Taxonomy" id="561372"/>
    <lineage>
        <taxon>Eukaryota</taxon>
        <taxon>Viridiplantae</taxon>
        <taxon>Streptophyta</taxon>
        <taxon>Embryophyta</taxon>
        <taxon>Tracheophyta</taxon>
        <taxon>Spermatophyta</taxon>
        <taxon>Magnoliopsida</taxon>
        <taxon>eudicotyledons</taxon>
        <taxon>Gunneridae</taxon>
        <taxon>Pentapetalae</taxon>
        <taxon>asterids</taxon>
        <taxon>Cornales</taxon>
        <taxon>Nyssaceae</taxon>
        <taxon>Nyssa</taxon>
    </lineage>
</organism>
<evidence type="ECO:0000256" key="4">
    <source>
        <dbReference type="ARBA" id="ARBA00022884"/>
    </source>
</evidence>
<dbReference type="FunFam" id="3.30.70.330:FF:000678">
    <property type="entry name" value="zinc finger CCCH domain-containing protein 53-like isoform X2"/>
    <property type="match status" value="1"/>
</dbReference>
<protein>
    <recommendedName>
        <fullName evidence="11">RRM domain-containing protein</fullName>
    </recommendedName>
</protein>
<dbReference type="AlphaFoldDB" id="A0A5J5A808"/>
<dbReference type="InterPro" id="IPR012677">
    <property type="entry name" value="Nucleotide-bd_a/b_plait_sf"/>
</dbReference>
<evidence type="ECO:0000256" key="6">
    <source>
        <dbReference type="PROSITE-ProRule" id="PRU00176"/>
    </source>
</evidence>
<evidence type="ECO:0000259" key="8">
    <source>
        <dbReference type="PROSITE" id="PS51644"/>
    </source>
</evidence>
<keyword evidence="5" id="KW-0238">DNA-binding</keyword>
<dbReference type="SMART" id="SM00360">
    <property type="entry name" value="RRM"/>
    <property type="match status" value="1"/>
</dbReference>
<keyword evidence="10" id="KW-1185">Reference proteome</keyword>
<dbReference type="InterPro" id="IPR025605">
    <property type="entry name" value="OST-HTH/LOTUS_dom"/>
</dbReference>
<dbReference type="PANTHER" id="PTHR24009:SF0">
    <property type="entry name" value="ZINC FINGER CCCH DOMAIN-CONTAINING PROTEIN 18"/>
    <property type="match status" value="1"/>
</dbReference>
<evidence type="ECO:0000256" key="2">
    <source>
        <dbReference type="ARBA" id="ARBA00022771"/>
    </source>
</evidence>
<sequence>MDCLEASRIVYSRIRKLEPENIAKKITGYFLFHDDDMFSLALAPDHLIHKLIHNVKMELGFASKPAFSPPIPPSVNSVSSSDFPFPFTSFTPSSSRSSSLRVRDPQQQQPMYNLDFIPLGYSDSIPEDCRLQNQTQFMGLEDQLEPISPGISSFPNDYYYPEVVYDHLSATHPNPLLRLVSISIRGFASMEVAVELEIIELLKSRRGNPVSIASLPVLYYEKYGRTLQAEGYLSESQKHGKAGYSLTKLLAQLNNSIRIIGRPHGQHSVLLVQDAPKYMENRSERNDPGPIVSGSQHIYLTFPAESTFTQEDVSNYFNTFGPVQDVRIPWQQQKRMFGFVTFVSADSTRMILSKGNPHYVYGARVLVKPYREKSKLIDRRYSEKLEPPIYYHSHDMDIDSGLHSKKTEWESSRLPRKQLMEEHELALELQRRRFSELHVAQTPLGNQSYFGYSMDEPKISEAVKDLISQRARLHLL</sequence>
<dbReference type="PANTHER" id="PTHR24009">
    <property type="entry name" value="RNA-BINDING (RRM/RBD/RNP MOTIFS)"/>
    <property type="match status" value="1"/>
</dbReference>
<accession>A0A5J5A808</accession>
<keyword evidence="2" id="KW-0863">Zinc-finger</keyword>
<keyword evidence="1" id="KW-0479">Metal-binding</keyword>
<evidence type="ECO:0000256" key="3">
    <source>
        <dbReference type="ARBA" id="ARBA00022833"/>
    </source>
</evidence>
<dbReference type="GO" id="GO:0003677">
    <property type="term" value="F:DNA binding"/>
    <property type="evidence" value="ECO:0007669"/>
    <property type="project" value="UniProtKB-KW"/>
</dbReference>
<evidence type="ECO:0000313" key="10">
    <source>
        <dbReference type="Proteomes" id="UP000325577"/>
    </source>
</evidence>
<dbReference type="SUPFAM" id="SSF54928">
    <property type="entry name" value="RNA-binding domain, RBD"/>
    <property type="match status" value="1"/>
</dbReference>
<evidence type="ECO:0000313" key="9">
    <source>
        <dbReference type="EMBL" id="KAA8527043.1"/>
    </source>
</evidence>
<proteinExistence type="predicted"/>
<evidence type="ECO:0000259" key="7">
    <source>
        <dbReference type="PROSITE" id="PS50102"/>
    </source>
</evidence>
<keyword evidence="3" id="KW-0862">Zinc</keyword>
<dbReference type="Proteomes" id="UP000325577">
    <property type="component" value="Linkage Group LG3"/>
</dbReference>
<keyword evidence="4 6" id="KW-0694">RNA-binding</keyword>
<dbReference type="Gene3D" id="3.30.70.330">
    <property type="match status" value="1"/>
</dbReference>
<reference evidence="9 10" key="1">
    <citation type="submission" date="2019-09" db="EMBL/GenBank/DDBJ databases">
        <title>A chromosome-level genome assembly of the Chinese tupelo Nyssa sinensis.</title>
        <authorList>
            <person name="Yang X."/>
            <person name="Kang M."/>
            <person name="Yang Y."/>
            <person name="Xiong H."/>
            <person name="Wang M."/>
            <person name="Zhang Z."/>
            <person name="Wang Z."/>
            <person name="Wu H."/>
            <person name="Ma T."/>
            <person name="Liu J."/>
            <person name="Xi Z."/>
        </authorList>
    </citation>
    <scope>NUCLEOTIDE SEQUENCE [LARGE SCALE GENOMIC DNA]</scope>
    <source>
        <strain evidence="9">J267</strain>
        <tissue evidence="9">Leaf</tissue>
    </source>
</reference>
<dbReference type="PROSITE" id="PS50102">
    <property type="entry name" value="RRM"/>
    <property type="match status" value="1"/>
</dbReference>
<feature type="domain" description="HTH OST-type" evidence="8">
    <location>
        <begin position="190"/>
        <end position="273"/>
    </location>
</feature>
<dbReference type="OrthoDB" id="1914176at2759"/>
<evidence type="ECO:0000256" key="1">
    <source>
        <dbReference type="ARBA" id="ARBA00022723"/>
    </source>
</evidence>
<dbReference type="GO" id="GO:0003723">
    <property type="term" value="F:RNA binding"/>
    <property type="evidence" value="ECO:0007669"/>
    <property type="project" value="UniProtKB-UniRule"/>
</dbReference>
<dbReference type="Pfam" id="PF00076">
    <property type="entry name" value="RRM_1"/>
    <property type="match status" value="1"/>
</dbReference>
<dbReference type="Pfam" id="PF23182">
    <property type="entry name" value="PABC_AtC3H46"/>
    <property type="match status" value="1"/>
</dbReference>
<dbReference type="GO" id="GO:0008270">
    <property type="term" value="F:zinc ion binding"/>
    <property type="evidence" value="ECO:0007669"/>
    <property type="project" value="UniProtKB-KW"/>
</dbReference>
<evidence type="ECO:0000256" key="5">
    <source>
        <dbReference type="ARBA" id="ARBA00023125"/>
    </source>
</evidence>
<evidence type="ECO:0008006" key="11">
    <source>
        <dbReference type="Google" id="ProtNLM"/>
    </source>
</evidence>
<dbReference type="InterPro" id="IPR035979">
    <property type="entry name" value="RBD_domain_sf"/>
</dbReference>
<gene>
    <name evidence="9" type="ORF">F0562_008728</name>
</gene>
<dbReference type="InterPro" id="IPR000504">
    <property type="entry name" value="RRM_dom"/>
</dbReference>
<dbReference type="EMBL" id="CM018046">
    <property type="protein sequence ID" value="KAA8527043.1"/>
    <property type="molecule type" value="Genomic_DNA"/>
</dbReference>
<dbReference type="InterPro" id="IPR056276">
    <property type="entry name" value="AtC3H46-like_PABC-like"/>
</dbReference>
<dbReference type="PROSITE" id="PS51644">
    <property type="entry name" value="HTH_OST"/>
    <property type="match status" value="1"/>
</dbReference>
<name>A0A5J5A808_9ASTE</name>
<feature type="domain" description="RRM" evidence="7">
    <location>
        <begin position="296"/>
        <end position="372"/>
    </location>
</feature>